<proteinExistence type="evidence at transcript level"/>
<name>Q6NN65_DROME</name>
<sequence>MSLTILTVVQHGIRDVLLLRSGQHSSRDRCGRQPAINFHLAASFVTLVYCPVTCWSHLMAVIVARTQQGKPDARRSKTERIGQVRAAPLKMYRFEIRAAVSGRVIEISAFMDGFTPLAYSSQITRALLTSS</sequence>
<evidence type="ECO:0000313" key="1">
    <source>
        <dbReference type="EMBL" id="AAR99087.1"/>
    </source>
</evidence>
<dbReference type="AlphaFoldDB" id="Q6NN65"/>
<protein>
    <submittedName>
        <fullName evidence="1">RH68047p</fullName>
    </submittedName>
</protein>
<reference evidence="1" key="1">
    <citation type="submission" date="2004-01" db="EMBL/GenBank/DDBJ databases">
        <authorList>
            <person name="Stapleton M."/>
            <person name="Carlson J."/>
            <person name="Chavez C."/>
            <person name="Frise E."/>
            <person name="George R."/>
            <person name="Pacleb J."/>
            <person name="Park S."/>
            <person name="Wan K."/>
            <person name="Yu C."/>
            <person name="Rubin G.M."/>
            <person name="Celniker S."/>
        </authorList>
    </citation>
    <scope>NUCLEOTIDE SEQUENCE</scope>
    <source>
        <strain evidence="1">Berkeley</strain>
    </source>
</reference>
<dbReference type="EMBL" id="BT011429">
    <property type="protein sequence ID" value="AAR99087.1"/>
    <property type="molecule type" value="mRNA"/>
</dbReference>
<organism evidence="1">
    <name type="scientific">Drosophila melanogaster</name>
    <name type="common">Fruit fly</name>
    <dbReference type="NCBI Taxonomy" id="7227"/>
    <lineage>
        <taxon>Eukaryota</taxon>
        <taxon>Metazoa</taxon>
        <taxon>Ecdysozoa</taxon>
        <taxon>Arthropoda</taxon>
        <taxon>Hexapoda</taxon>
        <taxon>Insecta</taxon>
        <taxon>Pterygota</taxon>
        <taxon>Neoptera</taxon>
        <taxon>Endopterygota</taxon>
        <taxon>Diptera</taxon>
        <taxon>Brachycera</taxon>
        <taxon>Muscomorpha</taxon>
        <taxon>Ephydroidea</taxon>
        <taxon>Drosophilidae</taxon>
        <taxon>Drosophila</taxon>
        <taxon>Sophophora</taxon>
    </lineage>
</organism>
<accession>Q6NN65</accession>